<feature type="chain" id="PRO_5040367974" description="Secreted protein" evidence="1">
    <location>
        <begin position="23"/>
        <end position="231"/>
    </location>
</feature>
<dbReference type="OrthoDB" id="2497682at2759"/>
<comment type="caution">
    <text evidence="2">The sequence shown here is derived from an EMBL/GenBank/DDBJ whole genome shotgun (WGS) entry which is preliminary data.</text>
</comment>
<dbReference type="AlphaFoldDB" id="A0A9P5XQ77"/>
<evidence type="ECO:0008006" key="4">
    <source>
        <dbReference type="Google" id="ProtNLM"/>
    </source>
</evidence>
<keyword evidence="1" id="KW-0732">Signal</keyword>
<sequence length="231" mass="24973">MVLRAVVYLFLASLSLELFTLASPLVAPDYSRRPFPWDRSFRHSLDNSLVARIPQILTASDLGARDSASPSNSFEGVSPGVVECYRNAETHAREMSRLSGGSSSYKGEFTERLGAFRSNVECIQSGLNYLGRDKGLANYDRNNGAETLLKNLVNVNKITLSAITTATYQIPGLGPILGPIVYEIKCILDEILDGIENVSDALLNEVQPLLAGCVQDTLSVACSISLLGVCV</sequence>
<dbReference type="EMBL" id="MU151058">
    <property type="protein sequence ID" value="KAF9453806.1"/>
    <property type="molecule type" value="Genomic_DNA"/>
</dbReference>
<name>A0A9P5XQ77_9AGAR</name>
<evidence type="ECO:0000313" key="2">
    <source>
        <dbReference type="EMBL" id="KAF9453806.1"/>
    </source>
</evidence>
<feature type="signal peptide" evidence="1">
    <location>
        <begin position="1"/>
        <end position="22"/>
    </location>
</feature>
<reference evidence="2" key="1">
    <citation type="submission" date="2020-11" db="EMBL/GenBank/DDBJ databases">
        <authorList>
            <consortium name="DOE Joint Genome Institute"/>
            <person name="Ahrendt S."/>
            <person name="Riley R."/>
            <person name="Andreopoulos W."/>
            <person name="Labutti K."/>
            <person name="Pangilinan J."/>
            <person name="Ruiz-Duenas F.J."/>
            <person name="Barrasa J.M."/>
            <person name="Sanchez-Garcia M."/>
            <person name="Camarero S."/>
            <person name="Miyauchi S."/>
            <person name="Serrano A."/>
            <person name="Linde D."/>
            <person name="Babiker R."/>
            <person name="Drula E."/>
            <person name="Ayuso-Fernandez I."/>
            <person name="Pacheco R."/>
            <person name="Padilla G."/>
            <person name="Ferreira P."/>
            <person name="Barriuso J."/>
            <person name="Kellner H."/>
            <person name="Castanera R."/>
            <person name="Alfaro M."/>
            <person name="Ramirez L."/>
            <person name="Pisabarro A.G."/>
            <person name="Kuo A."/>
            <person name="Tritt A."/>
            <person name="Lipzen A."/>
            <person name="He G."/>
            <person name="Yan M."/>
            <person name="Ng V."/>
            <person name="Cullen D."/>
            <person name="Martin F."/>
            <person name="Rosso M.-N."/>
            <person name="Henrissat B."/>
            <person name="Hibbett D."/>
            <person name="Martinez A.T."/>
            <person name="Grigoriev I.V."/>
        </authorList>
    </citation>
    <scope>NUCLEOTIDE SEQUENCE</scope>
    <source>
        <strain evidence="2">MF-IS2</strain>
    </source>
</reference>
<organism evidence="2 3">
    <name type="scientific">Macrolepiota fuliginosa MF-IS2</name>
    <dbReference type="NCBI Taxonomy" id="1400762"/>
    <lineage>
        <taxon>Eukaryota</taxon>
        <taxon>Fungi</taxon>
        <taxon>Dikarya</taxon>
        <taxon>Basidiomycota</taxon>
        <taxon>Agaricomycotina</taxon>
        <taxon>Agaricomycetes</taxon>
        <taxon>Agaricomycetidae</taxon>
        <taxon>Agaricales</taxon>
        <taxon>Agaricineae</taxon>
        <taxon>Agaricaceae</taxon>
        <taxon>Macrolepiota</taxon>
    </lineage>
</organism>
<accession>A0A9P5XQ77</accession>
<gene>
    <name evidence="2" type="ORF">P691DRAFT_812418</name>
</gene>
<proteinExistence type="predicted"/>
<evidence type="ECO:0000313" key="3">
    <source>
        <dbReference type="Proteomes" id="UP000807342"/>
    </source>
</evidence>
<evidence type="ECO:0000256" key="1">
    <source>
        <dbReference type="SAM" id="SignalP"/>
    </source>
</evidence>
<keyword evidence="3" id="KW-1185">Reference proteome</keyword>
<protein>
    <recommendedName>
        <fullName evidence="4">Secreted protein</fullName>
    </recommendedName>
</protein>
<dbReference type="Proteomes" id="UP000807342">
    <property type="component" value="Unassembled WGS sequence"/>
</dbReference>